<evidence type="ECO:0000313" key="7">
    <source>
        <dbReference type="EMBL" id="EAR22140.1"/>
    </source>
</evidence>
<keyword evidence="8" id="KW-1185">Reference proteome</keyword>
<dbReference type="eggNOG" id="COG0705">
    <property type="taxonomic scope" value="Bacteria"/>
</dbReference>
<accession>A4BPY5</accession>
<gene>
    <name evidence="7" type="ORF">NB231_04505</name>
</gene>
<keyword evidence="3 5" id="KW-1133">Transmembrane helix</keyword>
<dbReference type="InterPro" id="IPR022764">
    <property type="entry name" value="Peptidase_S54_rhomboid_dom"/>
</dbReference>
<dbReference type="AlphaFoldDB" id="A4BPY5"/>
<reference evidence="7 8" key="1">
    <citation type="submission" date="2006-02" db="EMBL/GenBank/DDBJ databases">
        <authorList>
            <person name="Waterbury J."/>
            <person name="Ferriera S."/>
            <person name="Johnson J."/>
            <person name="Kravitz S."/>
            <person name="Halpern A."/>
            <person name="Remington K."/>
            <person name="Beeson K."/>
            <person name="Tran B."/>
            <person name="Rogers Y.-H."/>
            <person name="Friedman R."/>
            <person name="Venter J.C."/>
        </authorList>
    </citation>
    <scope>NUCLEOTIDE SEQUENCE [LARGE SCALE GENOMIC DNA]</scope>
    <source>
        <strain evidence="7 8">Nb-231</strain>
    </source>
</reference>
<keyword evidence="2 5" id="KW-0812">Transmembrane</keyword>
<dbReference type="GO" id="GO:0004252">
    <property type="term" value="F:serine-type endopeptidase activity"/>
    <property type="evidence" value="ECO:0007669"/>
    <property type="project" value="InterPro"/>
</dbReference>
<evidence type="ECO:0000313" key="8">
    <source>
        <dbReference type="Proteomes" id="UP000003374"/>
    </source>
</evidence>
<evidence type="ECO:0000256" key="2">
    <source>
        <dbReference type="ARBA" id="ARBA00022692"/>
    </source>
</evidence>
<dbReference type="EMBL" id="AAOF01000004">
    <property type="protein sequence ID" value="EAR22140.1"/>
    <property type="molecule type" value="Genomic_DNA"/>
</dbReference>
<feature type="transmembrane region" description="Helical" evidence="5">
    <location>
        <begin position="174"/>
        <end position="194"/>
    </location>
</feature>
<proteinExistence type="predicted"/>
<evidence type="ECO:0000256" key="5">
    <source>
        <dbReference type="SAM" id="Phobius"/>
    </source>
</evidence>
<feature type="domain" description="Peptidase S54 rhomboid" evidence="6">
    <location>
        <begin position="47"/>
        <end position="191"/>
    </location>
</feature>
<feature type="transmembrane region" description="Helical" evidence="5">
    <location>
        <begin position="88"/>
        <end position="111"/>
    </location>
</feature>
<organism evidence="7 8">
    <name type="scientific">Nitrococcus mobilis Nb-231</name>
    <dbReference type="NCBI Taxonomy" id="314278"/>
    <lineage>
        <taxon>Bacteria</taxon>
        <taxon>Pseudomonadati</taxon>
        <taxon>Pseudomonadota</taxon>
        <taxon>Gammaproteobacteria</taxon>
        <taxon>Chromatiales</taxon>
        <taxon>Ectothiorhodospiraceae</taxon>
        <taxon>Nitrococcus</taxon>
    </lineage>
</organism>
<comment type="caution">
    <text evidence="7">The sequence shown here is derived from an EMBL/GenBank/DDBJ whole genome shotgun (WGS) entry which is preliminary data.</text>
</comment>
<sequence length="208" mass="23040">MISNALVFLWQQMGGSLAPVFYFGLWPLGMPEVATAPLGVSQAPGFHVWQLVSYAFLHGSMLHLFANMFALWMFGVQIENLWGSRPFAFYYFFCIVGAGLIQLVVASVAAGQGDVYPTIGASGGVFGILLAFGMMFPNQMIFLLFPPIPMKAKYFVLLYGAFELWAGFTGSLSGVAHFAHIGGMIFGFALIQYWRGRLPIKPKHRLHW</sequence>
<protein>
    <submittedName>
        <fullName evidence="7">Cytoplasmic membrane protein</fullName>
    </submittedName>
</protein>
<dbReference type="PANTHER" id="PTHR43066:SF11">
    <property type="entry name" value="PEPTIDASE S54 RHOMBOID DOMAIN-CONTAINING PROTEIN"/>
    <property type="match status" value="1"/>
</dbReference>
<dbReference type="PANTHER" id="PTHR43066">
    <property type="entry name" value="RHOMBOID-RELATED PROTEIN"/>
    <property type="match status" value="1"/>
</dbReference>
<keyword evidence="4 5" id="KW-0472">Membrane</keyword>
<evidence type="ECO:0000256" key="1">
    <source>
        <dbReference type="ARBA" id="ARBA00004141"/>
    </source>
</evidence>
<dbReference type="Proteomes" id="UP000003374">
    <property type="component" value="Unassembled WGS sequence"/>
</dbReference>
<evidence type="ECO:0000256" key="4">
    <source>
        <dbReference type="ARBA" id="ARBA00023136"/>
    </source>
</evidence>
<dbReference type="HOGENOM" id="CLU_055068_4_1_6"/>
<feature type="transmembrane region" description="Helical" evidence="5">
    <location>
        <begin position="7"/>
        <end position="28"/>
    </location>
</feature>
<dbReference type="GO" id="GO:0016020">
    <property type="term" value="C:membrane"/>
    <property type="evidence" value="ECO:0007669"/>
    <property type="project" value="UniProtKB-SubCell"/>
</dbReference>
<dbReference type="InterPro" id="IPR035952">
    <property type="entry name" value="Rhomboid-like_sf"/>
</dbReference>
<comment type="subcellular location">
    <subcellularLocation>
        <location evidence="1">Membrane</location>
        <topology evidence="1">Multi-pass membrane protein</topology>
    </subcellularLocation>
</comment>
<dbReference type="SUPFAM" id="SSF144091">
    <property type="entry name" value="Rhomboid-like"/>
    <property type="match status" value="1"/>
</dbReference>
<dbReference type="STRING" id="314278.NB231_04505"/>
<dbReference type="Gene3D" id="1.20.1540.10">
    <property type="entry name" value="Rhomboid-like"/>
    <property type="match status" value="1"/>
</dbReference>
<evidence type="ECO:0000256" key="3">
    <source>
        <dbReference type="ARBA" id="ARBA00022989"/>
    </source>
</evidence>
<name>A4BPY5_9GAMM</name>
<evidence type="ECO:0000259" key="6">
    <source>
        <dbReference type="Pfam" id="PF01694"/>
    </source>
</evidence>
<feature type="transmembrane region" description="Helical" evidence="5">
    <location>
        <begin position="48"/>
        <end position="76"/>
    </location>
</feature>
<dbReference type="Pfam" id="PF01694">
    <property type="entry name" value="Rhomboid"/>
    <property type="match status" value="1"/>
</dbReference>